<dbReference type="InterPro" id="IPR014538">
    <property type="entry name" value="UCP028063_topo_Znf"/>
</dbReference>
<accession>A0AA95GTE0</accession>
<reference evidence="3" key="1">
    <citation type="submission" date="2023-04" db="EMBL/GenBank/DDBJ databases">
        <title>Genome dynamics across the evolutionary transition to endosymbiosis.</title>
        <authorList>
            <person name="Siozios S."/>
            <person name="Nadal-Jimenez P."/>
            <person name="Azagi T."/>
            <person name="Sprong H."/>
            <person name="Frost C.L."/>
            <person name="Parratt S.R."/>
            <person name="Taylor G."/>
            <person name="Brettell L."/>
            <person name="Lew K.C."/>
            <person name="Croft L."/>
            <person name="King K.C."/>
            <person name="Brockhurst M.A."/>
            <person name="Hypsa V."/>
            <person name="Novakova E."/>
            <person name="Darby A.C."/>
            <person name="Hurst G.D.D."/>
        </authorList>
    </citation>
    <scope>NUCLEOTIDE SEQUENCE</scope>
    <source>
        <strain evidence="3">APv</strain>
        <plasmid evidence="3">paPv4</plasmid>
    </source>
</reference>
<feature type="transmembrane region" description="Helical" evidence="1">
    <location>
        <begin position="12"/>
        <end position="33"/>
    </location>
</feature>
<protein>
    <submittedName>
        <fullName evidence="3">DUF2726 domain-containing protein</fullName>
    </submittedName>
</protein>
<keyword evidence="3" id="KW-0614">Plasmid</keyword>
<evidence type="ECO:0000256" key="1">
    <source>
        <dbReference type="SAM" id="Phobius"/>
    </source>
</evidence>
<geneLocation type="plasmid" evidence="3 4">
    <name>paPv4</name>
</geneLocation>
<dbReference type="AlphaFoldDB" id="A0AA95GTE0"/>
<evidence type="ECO:0000313" key="3">
    <source>
        <dbReference type="EMBL" id="WGM03686.1"/>
    </source>
</evidence>
<gene>
    <name evidence="3" type="ORF">QE210_19555</name>
</gene>
<dbReference type="PIRSF" id="PIRSF028063">
    <property type="entry name" value="UCP028063"/>
    <property type="match status" value="1"/>
</dbReference>
<proteinExistence type="predicted"/>
<dbReference type="InterPro" id="IPR024402">
    <property type="entry name" value="DUF2726"/>
</dbReference>
<organism evidence="3 4">
    <name type="scientific">Arsenophonus nasoniae</name>
    <name type="common">son-killer infecting Nasonia vitripennis</name>
    <dbReference type="NCBI Taxonomy" id="638"/>
    <lineage>
        <taxon>Bacteria</taxon>
        <taxon>Pseudomonadati</taxon>
        <taxon>Pseudomonadota</taxon>
        <taxon>Gammaproteobacteria</taxon>
        <taxon>Enterobacterales</taxon>
        <taxon>Morganellaceae</taxon>
        <taxon>Arsenophonus</taxon>
    </lineage>
</organism>
<dbReference type="RefSeq" id="WP_280626911.1">
    <property type="nucleotide sequence ID" value="NZ_CP123508.1"/>
</dbReference>
<dbReference type="Pfam" id="PF10881">
    <property type="entry name" value="DUF2726"/>
    <property type="match status" value="1"/>
</dbReference>
<name>A0AA95GTE0_9GAMM</name>
<keyword evidence="1" id="KW-0812">Transmembrane</keyword>
<sequence>MNEYQSPSNSMLSGLMIPVIIFIAFSIMLIFILRLKQKNQHATALNYELVSSLMTNAELAFYKVLCDAVVGKYLIMVKVRMADVIMVKRGDKNYMSLFGKIKSKHIDYLLCDPLTLKPVLAIELDDKSHRKDKRIERDKFVNEVFSIVGLPILRQPCRRAYKRNELMLNIQNLLEIKK</sequence>
<feature type="domain" description="DUF2726" evidence="2">
    <location>
        <begin position="52"/>
        <end position="170"/>
    </location>
</feature>
<evidence type="ECO:0000313" key="4">
    <source>
        <dbReference type="Proteomes" id="UP001177595"/>
    </source>
</evidence>
<keyword evidence="1" id="KW-1133">Transmembrane helix</keyword>
<dbReference type="EMBL" id="CP123508">
    <property type="protein sequence ID" value="WGM03686.1"/>
    <property type="molecule type" value="Genomic_DNA"/>
</dbReference>
<keyword evidence="1" id="KW-0472">Membrane</keyword>
<evidence type="ECO:0000259" key="2">
    <source>
        <dbReference type="Pfam" id="PF10881"/>
    </source>
</evidence>
<dbReference type="Proteomes" id="UP001177595">
    <property type="component" value="Plasmid paPv4"/>
</dbReference>